<evidence type="ECO:0000256" key="16">
    <source>
        <dbReference type="ARBA" id="ARBA00023098"/>
    </source>
</evidence>
<feature type="binding site" evidence="21">
    <location>
        <position position="57"/>
    </location>
    <ligand>
        <name>substrate</name>
    </ligand>
</feature>
<feature type="binding site" evidence="23">
    <location>
        <position position="30"/>
    </location>
    <ligand>
        <name>a divalent metal cation</name>
        <dbReference type="ChEBI" id="CHEBI:60240"/>
    </ligand>
</feature>
<keyword evidence="13 22" id="KW-0067">ATP-binding</keyword>
<evidence type="ECO:0000256" key="7">
    <source>
        <dbReference type="ARBA" id="ARBA00022519"/>
    </source>
</evidence>
<dbReference type="GO" id="GO:0005524">
    <property type="term" value="F:ATP binding"/>
    <property type="evidence" value="ECO:0007669"/>
    <property type="project" value="UniProtKB-KW"/>
</dbReference>
<evidence type="ECO:0000256" key="14">
    <source>
        <dbReference type="ARBA" id="ARBA00022842"/>
    </source>
</evidence>
<evidence type="ECO:0000256" key="19">
    <source>
        <dbReference type="ARBA" id="ARBA00023264"/>
    </source>
</evidence>
<dbReference type="GO" id="GO:0005886">
    <property type="term" value="C:plasma membrane"/>
    <property type="evidence" value="ECO:0007669"/>
    <property type="project" value="UniProtKB-SubCell"/>
</dbReference>
<feature type="binding site" evidence="21">
    <location>
        <begin position="32"/>
        <end position="36"/>
    </location>
    <ligand>
        <name>substrate</name>
    </ligand>
</feature>
<feature type="binding site" evidence="22">
    <location>
        <position position="30"/>
    </location>
    <ligand>
        <name>ATP</name>
        <dbReference type="ChEBI" id="CHEBI:30616"/>
    </ligand>
</feature>
<comment type="catalytic activity">
    <reaction evidence="24">
        <text>a 1,2-diacyl-sn-glycerol + ATP = a 1,2-diacyl-sn-glycero-3-phosphate + ADP + H(+)</text>
        <dbReference type="Rhea" id="RHEA:10272"/>
        <dbReference type="ChEBI" id="CHEBI:15378"/>
        <dbReference type="ChEBI" id="CHEBI:17815"/>
        <dbReference type="ChEBI" id="CHEBI:30616"/>
        <dbReference type="ChEBI" id="CHEBI:58608"/>
        <dbReference type="ChEBI" id="CHEBI:456216"/>
        <dbReference type="EC" id="2.7.1.107"/>
    </reaction>
</comment>
<feature type="binding site" evidence="21">
    <location>
        <position position="71"/>
    </location>
    <ligand>
        <name>substrate</name>
    </ligand>
</feature>
<feature type="transmembrane region" description="Helical" evidence="24">
    <location>
        <begin position="38"/>
        <end position="55"/>
    </location>
</feature>
<evidence type="ECO:0000256" key="9">
    <source>
        <dbReference type="ARBA" id="ARBA00022692"/>
    </source>
</evidence>
<dbReference type="InterPro" id="IPR000829">
    <property type="entry name" value="DAGK"/>
</dbReference>
<dbReference type="InterPro" id="IPR033718">
    <property type="entry name" value="DAGK_prok"/>
</dbReference>
<keyword evidence="8 24" id="KW-0808">Transferase</keyword>
<keyword evidence="17 24" id="KW-0472">Membrane</keyword>
<dbReference type="STRING" id="745411.B3C1_11784"/>
<feature type="binding site" evidence="22">
    <location>
        <position position="78"/>
    </location>
    <ligand>
        <name>ATP</name>
        <dbReference type="ChEBI" id="CHEBI:30616"/>
    </ligand>
</feature>
<keyword evidence="14 23" id="KW-0460">Magnesium</keyword>
<evidence type="ECO:0000256" key="6">
    <source>
        <dbReference type="ARBA" id="ARBA00022516"/>
    </source>
</evidence>
<dbReference type="Gene3D" id="1.10.287.3610">
    <property type="match status" value="1"/>
</dbReference>
<feature type="binding site" evidence="22">
    <location>
        <position position="11"/>
    </location>
    <ligand>
        <name>ATP</name>
        <dbReference type="ChEBI" id="CHEBI:30616"/>
    </ligand>
</feature>
<evidence type="ECO:0000256" key="15">
    <source>
        <dbReference type="ARBA" id="ARBA00022989"/>
    </source>
</evidence>
<evidence type="ECO:0000256" key="12">
    <source>
        <dbReference type="ARBA" id="ARBA00022777"/>
    </source>
</evidence>
<evidence type="ECO:0000256" key="4">
    <source>
        <dbReference type="ARBA" id="ARBA00017575"/>
    </source>
</evidence>
<dbReference type="CDD" id="cd14264">
    <property type="entry name" value="DAGK_IM"/>
    <property type="match status" value="1"/>
</dbReference>
<feature type="active site" description="Proton acceptor" evidence="20">
    <location>
        <position position="71"/>
    </location>
</feature>
<keyword evidence="10 23" id="KW-0479">Metal-binding</keyword>
<dbReference type="PANTHER" id="PTHR34299">
    <property type="entry name" value="DIACYLGLYCEROL KINASE"/>
    <property type="match status" value="1"/>
</dbReference>
<evidence type="ECO:0000256" key="13">
    <source>
        <dbReference type="ARBA" id="ARBA00022840"/>
    </source>
</evidence>
<keyword evidence="5" id="KW-1003">Cell membrane</keyword>
<evidence type="ECO:0000256" key="21">
    <source>
        <dbReference type="PIRSR" id="PIRSR600829-2"/>
    </source>
</evidence>
<dbReference type="RefSeq" id="WP_008485045.1">
    <property type="nucleotide sequence ID" value="NZ_AMRI01000015.1"/>
</dbReference>
<keyword evidence="15 24" id="KW-1133">Transmembrane helix</keyword>
<keyword evidence="16 24" id="KW-0443">Lipid metabolism</keyword>
<feature type="binding site" evidence="22">
    <location>
        <begin position="96"/>
        <end position="97"/>
    </location>
    <ligand>
        <name>ATP</name>
        <dbReference type="ChEBI" id="CHEBI:30616"/>
    </ligand>
</feature>
<organism evidence="25 26">
    <name type="scientific">Gallaecimonas xiamenensis 3-C-1</name>
    <dbReference type="NCBI Taxonomy" id="745411"/>
    <lineage>
        <taxon>Bacteria</taxon>
        <taxon>Pseudomonadati</taxon>
        <taxon>Pseudomonadota</taxon>
        <taxon>Gammaproteobacteria</taxon>
        <taxon>Enterobacterales</taxon>
        <taxon>Gallaecimonadaceae</taxon>
        <taxon>Gallaecimonas</taxon>
    </lineage>
</organism>
<feature type="transmembrane region" description="Helical" evidence="24">
    <location>
        <begin position="101"/>
        <end position="122"/>
    </location>
</feature>
<dbReference type="PATRIC" id="fig|745411.4.peg.2319"/>
<dbReference type="OrthoDB" id="9796011at2"/>
<dbReference type="GO" id="GO:0006654">
    <property type="term" value="P:phosphatidic acid biosynthetic process"/>
    <property type="evidence" value="ECO:0007669"/>
    <property type="project" value="InterPro"/>
</dbReference>
<evidence type="ECO:0000256" key="8">
    <source>
        <dbReference type="ARBA" id="ARBA00022679"/>
    </source>
</evidence>
<comment type="function">
    <text evidence="24">Catalyzes the ATP-dependent phosphorylation of sn-l,2-diacylglycerol (DAG) to phosphatidic acid. Involved in the recycling of diacylglycerol produced as a by-product during membrane-derived oligosaccharide (MDO) biosynthesis.</text>
</comment>
<dbReference type="eggNOG" id="COG0818">
    <property type="taxonomic scope" value="Bacteria"/>
</dbReference>
<comment type="caution">
    <text evidence="25">The sequence shown here is derived from an EMBL/GenBank/DDBJ whole genome shotgun (WGS) entry which is preliminary data.</text>
</comment>
<reference evidence="25 26" key="1">
    <citation type="journal article" date="2012" name="J. Bacteriol.">
        <title>Genome Sequence of Gallaecimonas xiamenensis Type Strain 3-C-1.</title>
        <authorList>
            <person name="Lai Q."/>
            <person name="Wang L."/>
            <person name="Wang W."/>
            <person name="Shao Z."/>
        </authorList>
    </citation>
    <scope>NUCLEOTIDE SEQUENCE [LARGE SCALE GENOMIC DNA]</scope>
    <source>
        <strain evidence="25 26">3-C-1</strain>
    </source>
</reference>
<evidence type="ECO:0000256" key="10">
    <source>
        <dbReference type="ARBA" id="ARBA00022723"/>
    </source>
</evidence>
<evidence type="ECO:0000256" key="3">
    <source>
        <dbReference type="ARBA" id="ARBA00012133"/>
    </source>
</evidence>
<keyword evidence="11 22" id="KW-0547">Nucleotide-binding</keyword>
<dbReference type="GO" id="GO:0004143">
    <property type="term" value="F:ATP-dependent diacylglycerol kinase activity"/>
    <property type="evidence" value="ECO:0007669"/>
    <property type="project" value="UniProtKB-EC"/>
</dbReference>
<keyword evidence="18" id="KW-0594">Phospholipid biosynthesis</keyword>
<evidence type="ECO:0000256" key="2">
    <source>
        <dbReference type="ARBA" id="ARBA00005967"/>
    </source>
</evidence>
<evidence type="ECO:0000256" key="22">
    <source>
        <dbReference type="PIRSR" id="PIRSR600829-3"/>
    </source>
</evidence>
<evidence type="ECO:0000313" key="26">
    <source>
        <dbReference type="Proteomes" id="UP000006755"/>
    </source>
</evidence>
<name>K2IQ35_9GAMM</name>
<evidence type="ECO:0000256" key="5">
    <source>
        <dbReference type="ARBA" id="ARBA00022475"/>
    </source>
</evidence>
<feature type="binding site" evidence="21">
    <location>
        <begin position="114"/>
        <end position="119"/>
    </location>
    <ligand>
        <name>substrate</name>
    </ligand>
</feature>
<evidence type="ECO:0000256" key="11">
    <source>
        <dbReference type="ARBA" id="ARBA00022741"/>
    </source>
</evidence>
<dbReference type="PROSITE" id="PS01069">
    <property type="entry name" value="DAGK_PROKAR"/>
    <property type="match status" value="1"/>
</dbReference>
<dbReference type="EMBL" id="AMRI01000015">
    <property type="protein sequence ID" value="EKE72251.1"/>
    <property type="molecule type" value="Genomic_DNA"/>
</dbReference>
<evidence type="ECO:0000256" key="20">
    <source>
        <dbReference type="PIRSR" id="PIRSR600829-1"/>
    </source>
</evidence>
<accession>K2IQ35</accession>
<dbReference type="Proteomes" id="UP000006755">
    <property type="component" value="Unassembled WGS sequence"/>
</dbReference>
<keyword evidence="7 24" id="KW-0997">Cell inner membrane</keyword>
<proteinExistence type="inferred from homology"/>
<feature type="binding site" evidence="21">
    <location>
        <position position="11"/>
    </location>
    <ligand>
        <name>substrate</name>
    </ligand>
</feature>
<feature type="binding site" evidence="21">
    <location>
        <position position="100"/>
    </location>
    <ligand>
        <name>substrate</name>
    </ligand>
</feature>
<comment type="subcellular location">
    <subcellularLocation>
        <location evidence="1 24">Cell inner membrane</location>
        <topology evidence="1 24">Multi-pass membrane protein</topology>
    </subcellularLocation>
</comment>
<keyword evidence="6" id="KW-0444">Lipid biosynthesis</keyword>
<keyword evidence="26" id="KW-1185">Reference proteome</keyword>
<comment type="cofactor">
    <cofactor evidence="23">
        <name>Mg(2+)</name>
        <dbReference type="ChEBI" id="CHEBI:18420"/>
    </cofactor>
    <text evidence="23">Mn(2+), Zn(2+), Cd(2+) and Co(2+) support activity to lesser extents.</text>
</comment>
<comment type="similarity">
    <text evidence="2 24">Belongs to the bacterial diacylglycerol kinase family.</text>
</comment>
<dbReference type="EC" id="2.7.1.107" evidence="3 24"/>
<feature type="transmembrane region" description="Helical" evidence="24">
    <location>
        <begin position="61"/>
        <end position="81"/>
    </location>
</feature>
<keyword evidence="12 24" id="KW-0418">Kinase</keyword>
<dbReference type="GO" id="GO:0046872">
    <property type="term" value="F:metal ion binding"/>
    <property type="evidence" value="ECO:0007669"/>
    <property type="project" value="UniProtKB-KW"/>
</dbReference>
<dbReference type="Pfam" id="PF01219">
    <property type="entry name" value="DAGK_prokar"/>
    <property type="match status" value="1"/>
</dbReference>
<keyword evidence="19 24" id="KW-1208">Phospholipid metabolism</keyword>
<evidence type="ECO:0000313" key="25">
    <source>
        <dbReference type="EMBL" id="EKE72251.1"/>
    </source>
</evidence>
<evidence type="ECO:0000256" key="1">
    <source>
        <dbReference type="ARBA" id="ARBA00004429"/>
    </source>
</evidence>
<dbReference type="AlphaFoldDB" id="K2IQ35"/>
<feature type="binding site" evidence="22">
    <location>
        <position position="18"/>
    </location>
    <ligand>
        <name>ATP</name>
        <dbReference type="ChEBI" id="CHEBI:30616"/>
    </ligand>
</feature>
<dbReference type="InterPro" id="IPR036945">
    <property type="entry name" value="DAGK_sf"/>
</dbReference>
<keyword evidence="9 24" id="KW-0812">Transmembrane</keyword>
<evidence type="ECO:0000256" key="18">
    <source>
        <dbReference type="ARBA" id="ARBA00023209"/>
    </source>
</evidence>
<sequence>MKQHGRKGVARIKAAAGYSIKGLLAAWRNEEAFRQESLLMLLLLPLGLWLGQTWLERAILVVPLFVVLLAELLNSAIEAVVDRIGPEHHELSGRAKDIGSAAVFVSLTLVVLVWGLALWPLAVKAFQLL</sequence>
<evidence type="ECO:0000256" key="23">
    <source>
        <dbReference type="PIRSR" id="PIRSR600829-4"/>
    </source>
</evidence>
<dbReference type="PANTHER" id="PTHR34299:SF1">
    <property type="entry name" value="DIACYLGLYCEROL KINASE"/>
    <property type="match status" value="1"/>
</dbReference>
<feature type="binding site" evidence="23">
    <location>
        <position position="78"/>
    </location>
    <ligand>
        <name>a divalent metal cation</name>
        <dbReference type="ChEBI" id="CHEBI:60240"/>
    </ligand>
</feature>
<evidence type="ECO:0000256" key="24">
    <source>
        <dbReference type="RuleBase" id="RU363065"/>
    </source>
</evidence>
<feature type="binding site" evidence="22">
    <location>
        <begin position="87"/>
        <end position="89"/>
    </location>
    <ligand>
        <name>ATP</name>
        <dbReference type="ChEBI" id="CHEBI:30616"/>
    </ligand>
</feature>
<evidence type="ECO:0000256" key="17">
    <source>
        <dbReference type="ARBA" id="ARBA00023136"/>
    </source>
</evidence>
<protein>
    <recommendedName>
        <fullName evidence="4 24">Diacylglycerol kinase</fullName>
        <ecNumber evidence="3 24">2.7.1.107</ecNumber>
    </recommendedName>
</protein>
<gene>
    <name evidence="25" type="ORF">B3C1_11784</name>
</gene>